<comment type="caution">
    <text evidence="1">The sequence shown here is derived from an EMBL/GenBank/DDBJ whole genome shotgun (WGS) entry which is preliminary data.</text>
</comment>
<gene>
    <name evidence="1" type="ORF">FD16_GL002192</name>
</gene>
<accession>A0A0R1W5B0</accession>
<protein>
    <submittedName>
        <fullName evidence="1">Uncharacterized protein</fullName>
    </submittedName>
</protein>
<keyword evidence="2" id="KW-1185">Reference proteome</keyword>
<reference evidence="1 2" key="1">
    <citation type="journal article" date="2015" name="Genome Announc.">
        <title>Expanding the biotechnology potential of lactobacilli through comparative genomics of 213 strains and associated genera.</title>
        <authorList>
            <person name="Sun Z."/>
            <person name="Harris H.M."/>
            <person name="McCann A."/>
            <person name="Guo C."/>
            <person name="Argimon S."/>
            <person name="Zhang W."/>
            <person name="Yang X."/>
            <person name="Jeffery I.B."/>
            <person name="Cooney J.C."/>
            <person name="Kagawa T.F."/>
            <person name="Liu W."/>
            <person name="Song Y."/>
            <person name="Salvetti E."/>
            <person name="Wrobel A."/>
            <person name="Rasinkangas P."/>
            <person name="Parkhill J."/>
            <person name="Rea M.C."/>
            <person name="O'Sullivan O."/>
            <person name="Ritari J."/>
            <person name="Douillard F.P."/>
            <person name="Paul Ross R."/>
            <person name="Yang R."/>
            <person name="Briner A.E."/>
            <person name="Felis G.E."/>
            <person name="de Vos W.M."/>
            <person name="Barrangou R."/>
            <person name="Klaenhammer T.R."/>
            <person name="Caufield P.W."/>
            <person name="Cui Y."/>
            <person name="Zhang H."/>
            <person name="O'Toole P.W."/>
        </authorList>
    </citation>
    <scope>NUCLEOTIDE SEQUENCE [LARGE SCALE GENOMIC DNA]</scope>
    <source>
        <strain evidence="1 2">DSM 5007</strain>
    </source>
</reference>
<name>A0A0R1W5B0_9LACO</name>
<sequence length="172" mass="19750">MLSNNDEGQNRFKFKKYRGILMGQLLDIMNMHDSQQGKHHVGSQADTCDLCSQFNEMHQELDQVNKLLSAYKRPVLVADDPDASQRHFYYICSDAIGNMYVVRARNKDEASNLLHATQADCGREHVKHISRREAFQTIENFEGARAQQTIHYLQHDDYYLGVVSQLNSSEVG</sequence>
<evidence type="ECO:0000313" key="1">
    <source>
        <dbReference type="EMBL" id="KRM12677.1"/>
    </source>
</evidence>
<dbReference type="RefSeq" id="WP_010620958.1">
    <property type="nucleotide sequence ID" value="NZ_AZGF01000006.1"/>
</dbReference>
<dbReference type="PATRIC" id="fig|1423807.3.peg.2252"/>
<organism evidence="1 2">
    <name type="scientific">Paucilactobacillus suebicus DSM 5007 = KCTC 3549</name>
    <dbReference type="NCBI Taxonomy" id="1423807"/>
    <lineage>
        <taxon>Bacteria</taxon>
        <taxon>Bacillati</taxon>
        <taxon>Bacillota</taxon>
        <taxon>Bacilli</taxon>
        <taxon>Lactobacillales</taxon>
        <taxon>Lactobacillaceae</taxon>
        <taxon>Paucilactobacillus</taxon>
    </lineage>
</organism>
<evidence type="ECO:0000313" key="2">
    <source>
        <dbReference type="Proteomes" id="UP000051820"/>
    </source>
</evidence>
<proteinExistence type="predicted"/>
<dbReference type="OrthoDB" id="9953780at2"/>
<dbReference type="AlphaFoldDB" id="A0A0R1W5B0"/>
<dbReference type="Proteomes" id="UP000051820">
    <property type="component" value="Unassembled WGS sequence"/>
</dbReference>
<dbReference type="EMBL" id="AZGF01000006">
    <property type="protein sequence ID" value="KRM12677.1"/>
    <property type="molecule type" value="Genomic_DNA"/>
</dbReference>